<sequence length="72" mass="8413">MNEKAQAYNNIESNIRPDLDDHACSVLLNLVLEHGLQRGWNTDLEPILRTLHSKMLEFRCKYGVMDEVNDRK</sequence>
<protein>
    <submittedName>
        <fullName evidence="1">Uncharacterized protein</fullName>
    </submittedName>
</protein>
<reference evidence="1" key="1">
    <citation type="submission" date="2021-02" db="EMBL/GenBank/DDBJ databases">
        <authorList>
            <person name="Steward A R."/>
        </authorList>
    </citation>
    <scope>NUCLEOTIDE SEQUENCE</scope>
</reference>
<proteinExistence type="predicted"/>
<dbReference type="OrthoDB" id="10071220at2759"/>
<keyword evidence="2" id="KW-1185">Reference proteome</keyword>
<organism evidence="1 2">
    <name type="scientific">Pieris macdunnoughi</name>
    <dbReference type="NCBI Taxonomy" id="345717"/>
    <lineage>
        <taxon>Eukaryota</taxon>
        <taxon>Metazoa</taxon>
        <taxon>Ecdysozoa</taxon>
        <taxon>Arthropoda</taxon>
        <taxon>Hexapoda</taxon>
        <taxon>Insecta</taxon>
        <taxon>Pterygota</taxon>
        <taxon>Neoptera</taxon>
        <taxon>Endopterygota</taxon>
        <taxon>Lepidoptera</taxon>
        <taxon>Glossata</taxon>
        <taxon>Ditrysia</taxon>
        <taxon>Papilionoidea</taxon>
        <taxon>Pieridae</taxon>
        <taxon>Pierinae</taxon>
        <taxon>Pieris</taxon>
    </lineage>
</organism>
<evidence type="ECO:0000313" key="1">
    <source>
        <dbReference type="EMBL" id="CAF4932935.1"/>
    </source>
</evidence>
<dbReference type="EMBL" id="CAJOBZ010000063">
    <property type="protein sequence ID" value="CAF4932935.1"/>
    <property type="molecule type" value="Genomic_DNA"/>
</dbReference>
<name>A0A821WYB5_9NEOP</name>
<gene>
    <name evidence="1" type="ORF">PMACD_LOCUS14018</name>
</gene>
<dbReference type="Proteomes" id="UP000663880">
    <property type="component" value="Unassembled WGS sequence"/>
</dbReference>
<comment type="caution">
    <text evidence="1">The sequence shown here is derived from an EMBL/GenBank/DDBJ whole genome shotgun (WGS) entry which is preliminary data.</text>
</comment>
<accession>A0A821WYB5</accession>
<evidence type="ECO:0000313" key="2">
    <source>
        <dbReference type="Proteomes" id="UP000663880"/>
    </source>
</evidence>
<dbReference type="AlphaFoldDB" id="A0A821WYB5"/>